<dbReference type="AlphaFoldDB" id="A0A1Y4SWL4"/>
<name>A0A1Y4SWL4_9FIRM</name>
<dbReference type="CDD" id="cd16891">
    <property type="entry name" value="CwlT-like"/>
    <property type="match status" value="1"/>
</dbReference>
<feature type="domain" description="CwlT-like lysozyme" evidence="4">
    <location>
        <begin position="245"/>
        <end position="383"/>
    </location>
</feature>
<evidence type="ECO:0000259" key="4">
    <source>
        <dbReference type="Pfam" id="PF13702"/>
    </source>
</evidence>
<dbReference type="OrthoDB" id="9812962at2"/>
<dbReference type="Gene3D" id="3.90.1720.10">
    <property type="entry name" value="endopeptidase domain like (from Nostoc punctiforme)"/>
    <property type="match status" value="1"/>
</dbReference>
<dbReference type="SUPFAM" id="SSF53955">
    <property type="entry name" value="Lysozyme-like"/>
    <property type="match status" value="1"/>
</dbReference>
<dbReference type="InterPro" id="IPR007921">
    <property type="entry name" value="CHAP_dom"/>
</dbReference>
<dbReference type="InterPro" id="IPR047194">
    <property type="entry name" value="CwlT-like_lysozyme"/>
</dbReference>
<accession>A0A1Y4SWL4</accession>
<dbReference type="SUPFAM" id="SSF54001">
    <property type="entry name" value="Cysteine proteinases"/>
    <property type="match status" value="1"/>
</dbReference>
<sequence length="540" mass="60967">MNEIKKKTENMEIKSKDKIVDVRKHIKNITIHSKENSNTDEKETQNTYAVDHVSKNGKKAINNVKEQSIKNAKKQYVKRKKNKIIERQNQNVYTPTPSSSSQHKSDKAVSENNTLNKRKTVQKDLKIKKYSKSLPIKNKNIAIKKETANQKTYQHKIKSFVKLKNYKQIKDSSKKSNRIKKGTQSAMKTLKGSLTFIRRTALSVSNLIGAGISLILLLVLLLFIGVFAALSDNSSVSSTNAPLSAEVLAYTDTIEKYAKQYEMEDYIPIIQAVMMQESGGKGTDPMQSSECPYNTKYPNKPNAIQEPEYSIDVGIHYLSDCFKSAQVKDSFDNEHIFLALQGYNYGNGYIDWAVKNFGGYSKANAKVFSDQKKAELGTDVYGDPNYVEHVMRYVSLGFGNYREQPNFDNMDAWGSNNPYSRANLYGQCTWFAWGRFYEIYGYSPGFIGDGWKCVDQLLQAHPDKFIKSNEPAVGAVFSCVGRNHVGIVIGWNGKNITIQEGNLDGVTNTFADAKKDWHTATYSLDQFRTKCKGVVFAVPK</sequence>
<dbReference type="Pfam" id="PF13702">
    <property type="entry name" value="Lysozyme_like"/>
    <property type="match status" value="1"/>
</dbReference>
<dbReference type="EMBL" id="NFLJ01000032">
    <property type="protein sequence ID" value="OUQ33341.1"/>
    <property type="molecule type" value="Genomic_DNA"/>
</dbReference>
<protein>
    <submittedName>
        <fullName evidence="5">Uncharacterized protein</fullName>
    </submittedName>
</protein>
<reference evidence="5 6" key="1">
    <citation type="journal article" date="2018" name="BMC Genomics">
        <title>Whole genome sequencing and function prediction of 133 gut anaerobes isolated from chicken caecum in pure cultures.</title>
        <authorList>
            <person name="Medvecky M."/>
            <person name="Cejkova D."/>
            <person name="Polansky O."/>
            <person name="Karasova D."/>
            <person name="Kubasova T."/>
            <person name="Cizek A."/>
            <person name="Rychlik I."/>
        </authorList>
    </citation>
    <scope>NUCLEOTIDE SEQUENCE [LARGE SCALE GENOMIC DNA]</scope>
    <source>
        <strain evidence="5 6">An13</strain>
    </source>
</reference>
<evidence type="ECO:0000256" key="2">
    <source>
        <dbReference type="SAM" id="Phobius"/>
    </source>
</evidence>
<dbReference type="InterPro" id="IPR023346">
    <property type="entry name" value="Lysozyme-like_dom_sf"/>
</dbReference>
<dbReference type="Pfam" id="PF05257">
    <property type="entry name" value="CHAP"/>
    <property type="match status" value="1"/>
</dbReference>
<dbReference type="InterPro" id="IPR038765">
    <property type="entry name" value="Papain-like_cys_pep_sf"/>
</dbReference>
<keyword evidence="2" id="KW-0472">Membrane</keyword>
<evidence type="ECO:0000313" key="5">
    <source>
        <dbReference type="EMBL" id="OUQ33341.1"/>
    </source>
</evidence>
<gene>
    <name evidence="5" type="ORF">B5E75_10565</name>
</gene>
<feature type="domain" description="Peptidase C51" evidence="3">
    <location>
        <begin position="423"/>
        <end position="502"/>
    </location>
</feature>
<evidence type="ECO:0000259" key="3">
    <source>
        <dbReference type="Pfam" id="PF05257"/>
    </source>
</evidence>
<keyword evidence="6" id="KW-1185">Reference proteome</keyword>
<keyword evidence="2" id="KW-1133">Transmembrane helix</keyword>
<evidence type="ECO:0000256" key="1">
    <source>
        <dbReference type="SAM" id="MobiDB-lite"/>
    </source>
</evidence>
<proteinExistence type="predicted"/>
<feature type="region of interest" description="Disordered" evidence="1">
    <location>
        <begin position="78"/>
        <end position="122"/>
    </location>
</feature>
<comment type="caution">
    <text evidence="5">The sequence shown here is derived from an EMBL/GenBank/DDBJ whole genome shotgun (WGS) entry which is preliminary data.</text>
</comment>
<evidence type="ECO:0000313" key="6">
    <source>
        <dbReference type="Proteomes" id="UP000195305"/>
    </source>
</evidence>
<dbReference type="Proteomes" id="UP000195305">
    <property type="component" value="Unassembled WGS sequence"/>
</dbReference>
<dbReference type="Gene3D" id="1.10.530.10">
    <property type="match status" value="1"/>
</dbReference>
<dbReference type="RefSeq" id="WP_087359038.1">
    <property type="nucleotide sequence ID" value="NZ_NFLJ01000032.1"/>
</dbReference>
<keyword evidence="2" id="KW-0812">Transmembrane</keyword>
<feature type="compositionally biased region" description="Polar residues" evidence="1">
    <location>
        <begin position="87"/>
        <end position="102"/>
    </location>
</feature>
<organism evidence="5 6">
    <name type="scientific">Massilimicrobiota timonensis</name>
    <dbReference type="NCBI Taxonomy" id="1776392"/>
    <lineage>
        <taxon>Bacteria</taxon>
        <taxon>Bacillati</taxon>
        <taxon>Bacillota</taxon>
        <taxon>Erysipelotrichia</taxon>
        <taxon>Erysipelotrichales</taxon>
        <taxon>Erysipelotrichaceae</taxon>
        <taxon>Massilimicrobiota</taxon>
    </lineage>
</organism>
<feature type="transmembrane region" description="Helical" evidence="2">
    <location>
        <begin position="207"/>
        <end position="230"/>
    </location>
</feature>